<name>A0A8S3X9J8_PARAO</name>
<evidence type="ECO:0000313" key="3">
    <source>
        <dbReference type="Proteomes" id="UP000691718"/>
    </source>
</evidence>
<sequence>MEKFLQLQKEVHILKNYTLVNNFEGTNLVKNKRGAANLLDNFDCDSGPIGIIHLTQDSTTSNNGAKISTLTNNMVCASEPVQLQKQRSPSLSCAPANALTVSAPPPQCFLPVEAATAVSACAESAVRASQNKFDCERVIDASSCNVDNLPNENNNLCVSMAEIVRSNNKHWKDKEQNEEWKIVQRKRVQSQLNARGADVESLIFKKKWKSIKDAYKRDKAKNNNCSSGSGAKPRRPYIYSNLQTFLDPLYEIRSPNQNDNAALGHDKDCDFRKPDSPKKSKKTPKHEEPQEKLYEALTANLKQSKANNTILSENPDILFLVSLAKDFSAIKEEFKLEP</sequence>
<dbReference type="OrthoDB" id="6616165at2759"/>
<feature type="compositionally biased region" description="Basic and acidic residues" evidence="1">
    <location>
        <begin position="264"/>
        <end position="278"/>
    </location>
</feature>
<evidence type="ECO:0000256" key="1">
    <source>
        <dbReference type="SAM" id="MobiDB-lite"/>
    </source>
</evidence>
<organism evidence="2 3">
    <name type="scientific">Parnassius apollo</name>
    <name type="common">Apollo butterfly</name>
    <name type="synonym">Papilio apollo</name>
    <dbReference type="NCBI Taxonomy" id="110799"/>
    <lineage>
        <taxon>Eukaryota</taxon>
        <taxon>Metazoa</taxon>
        <taxon>Ecdysozoa</taxon>
        <taxon>Arthropoda</taxon>
        <taxon>Hexapoda</taxon>
        <taxon>Insecta</taxon>
        <taxon>Pterygota</taxon>
        <taxon>Neoptera</taxon>
        <taxon>Endopterygota</taxon>
        <taxon>Lepidoptera</taxon>
        <taxon>Glossata</taxon>
        <taxon>Ditrysia</taxon>
        <taxon>Papilionoidea</taxon>
        <taxon>Papilionidae</taxon>
        <taxon>Parnassiinae</taxon>
        <taxon>Parnassini</taxon>
        <taxon>Parnassius</taxon>
        <taxon>Parnassius</taxon>
    </lineage>
</organism>
<comment type="caution">
    <text evidence="2">The sequence shown here is derived from an EMBL/GenBank/DDBJ whole genome shotgun (WGS) entry which is preliminary data.</text>
</comment>
<dbReference type="EMBL" id="CAJQZP010000979">
    <property type="protein sequence ID" value="CAG5006344.1"/>
    <property type="molecule type" value="Genomic_DNA"/>
</dbReference>
<reference evidence="2" key="1">
    <citation type="submission" date="2021-04" db="EMBL/GenBank/DDBJ databases">
        <authorList>
            <person name="Tunstrom K."/>
        </authorList>
    </citation>
    <scope>NUCLEOTIDE SEQUENCE</scope>
</reference>
<dbReference type="AlphaFoldDB" id="A0A8S3X9J8"/>
<gene>
    <name evidence="2" type="ORF">PAPOLLO_LOCUS14733</name>
</gene>
<keyword evidence="3" id="KW-1185">Reference proteome</keyword>
<protein>
    <submittedName>
        <fullName evidence="2">(apollo) hypothetical protein</fullName>
    </submittedName>
</protein>
<evidence type="ECO:0000313" key="2">
    <source>
        <dbReference type="EMBL" id="CAG5006344.1"/>
    </source>
</evidence>
<accession>A0A8S3X9J8</accession>
<dbReference type="Proteomes" id="UP000691718">
    <property type="component" value="Unassembled WGS sequence"/>
</dbReference>
<feature type="region of interest" description="Disordered" evidence="1">
    <location>
        <begin position="256"/>
        <end position="291"/>
    </location>
</feature>
<proteinExistence type="predicted"/>